<evidence type="ECO:0000313" key="1">
    <source>
        <dbReference type="EMBL" id="REC69115.1"/>
    </source>
</evidence>
<keyword evidence="2" id="KW-1185">Reference proteome</keyword>
<dbReference type="EMBL" id="QNUF01000062">
    <property type="protein sequence ID" value="REC69115.1"/>
    <property type="molecule type" value="Genomic_DNA"/>
</dbReference>
<dbReference type="Proteomes" id="UP000256491">
    <property type="component" value="Unassembled WGS sequence"/>
</dbReference>
<name>A0ABX9IDD0_9FLAO</name>
<reference evidence="1 2" key="1">
    <citation type="journal article" date="2010" name="Syst. Appl. Microbiol.">
        <title>Four new species of Chryseobacterium from the rhizosphere of coastal sand dune plants, Chryseobacterium elymi sp. nov., Chryseobacterium hagamense sp. nov., Chryseobacterium lathyri sp. nov. and Chryseobacterium rhizosphaerae sp. nov.</title>
        <authorList>
            <person name="Cho S.H."/>
            <person name="Lee K.S."/>
            <person name="Shin D.S."/>
            <person name="Han J.H."/>
            <person name="Park K.S."/>
            <person name="Lee C.H."/>
            <person name="Park K.H."/>
            <person name="Kim S.B."/>
        </authorList>
    </citation>
    <scope>NUCLEOTIDE SEQUENCE [LARGE SCALE GENOMIC DNA]</scope>
    <source>
        <strain evidence="1 2">KCTC 22548</strain>
    </source>
</reference>
<proteinExistence type="predicted"/>
<comment type="caution">
    <text evidence="1">The sequence shown here is derived from an EMBL/GenBank/DDBJ whole genome shotgun (WGS) entry which is preliminary data.</text>
</comment>
<gene>
    <name evidence="1" type="ORF">DRF57_23285</name>
</gene>
<accession>A0ABX9IDD0</accession>
<organism evidence="1 2">
    <name type="scientific">Chryseobacterium rhizosphaerae</name>
    <dbReference type="NCBI Taxonomy" id="395937"/>
    <lineage>
        <taxon>Bacteria</taxon>
        <taxon>Pseudomonadati</taxon>
        <taxon>Bacteroidota</taxon>
        <taxon>Flavobacteriia</taxon>
        <taxon>Flavobacteriales</taxon>
        <taxon>Weeksellaceae</taxon>
        <taxon>Chryseobacterium group</taxon>
        <taxon>Chryseobacterium</taxon>
    </lineage>
</organism>
<sequence>MNMKIKKNKELFGFQPYEFTNFLGGESIIRGYKYKDKFICDLLVYEEEENYYTYEDENVILYSPTEINENGMFFFKLKNKFLITENENFQFYANYEIDKEDLDIIMIEAIAKESNNKYYWTYSTMDYLIETTNKRSQDIYFDYYPNEIAFVLNRFLLLKTITKSDIINKLQSLKTEENIISGFYKE</sequence>
<evidence type="ECO:0000313" key="2">
    <source>
        <dbReference type="Proteomes" id="UP000256491"/>
    </source>
</evidence>
<protein>
    <submittedName>
        <fullName evidence="1">Uncharacterized protein</fullName>
    </submittedName>
</protein>